<proteinExistence type="predicted"/>
<feature type="region of interest" description="Disordered" evidence="1">
    <location>
        <begin position="152"/>
        <end position="176"/>
    </location>
</feature>
<reference evidence="2 3" key="1">
    <citation type="submission" date="2017-06" db="EMBL/GenBank/DDBJ databases">
        <authorList>
            <person name="Kim H.J."/>
            <person name="Triplett B.A."/>
        </authorList>
    </citation>
    <scope>NUCLEOTIDE SEQUENCE [LARGE SCALE GENOMIC DNA]</scope>
    <source>
        <strain evidence="2 3">DSM 45207</strain>
    </source>
</reference>
<sequence>MEWFALILSGIAVVLSATAVWYVRDQVRATQLTARAARAAVELQHEMERRTARAAEAAHVLWDLEPVGEDTYLLRNEGSDPAYDVRIDVGDMACRGPVHIMEFPPGHVERYQLFRPLGTVTAALAVTWNQASDLTDEPRTHHLPVLDRGAVPVQRGRADPSADGGGANLAVERDAG</sequence>
<name>A0A238WU65_9PSEU</name>
<dbReference type="Proteomes" id="UP000198348">
    <property type="component" value="Unassembled WGS sequence"/>
</dbReference>
<gene>
    <name evidence="2" type="ORF">SAMN06265360_107230</name>
</gene>
<accession>A0A238WU65</accession>
<evidence type="ECO:0000256" key="1">
    <source>
        <dbReference type="SAM" id="MobiDB-lite"/>
    </source>
</evidence>
<dbReference type="AlphaFoldDB" id="A0A238WU65"/>
<organism evidence="2 3">
    <name type="scientific">Haloechinothrix alba</name>
    <dbReference type="NCBI Taxonomy" id="664784"/>
    <lineage>
        <taxon>Bacteria</taxon>
        <taxon>Bacillati</taxon>
        <taxon>Actinomycetota</taxon>
        <taxon>Actinomycetes</taxon>
        <taxon>Pseudonocardiales</taxon>
        <taxon>Pseudonocardiaceae</taxon>
        <taxon>Haloechinothrix</taxon>
    </lineage>
</organism>
<evidence type="ECO:0000313" key="2">
    <source>
        <dbReference type="EMBL" id="SNR50092.1"/>
    </source>
</evidence>
<evidence type="ECO:0000313" key="3">
    <source>
        <dbReference type="Proteomes" id="UP000198348"/>
    </source>
</evidence>
<protein>
    <submittedName>
        <fullName evidence="2">Uncharacterized protein</fullName>
    </submittedName>
</protein>
<dbReference type="EMBL" id="FZNW01000007">
    <property type="protein sequence ID" value="SNR50092.1"/>
    <property type="molecule type" value="Genomic_DNA"/>
</dbReference>
<keyword evidence="3" id="KW-1185">Reference proteome</keyword>